<keyword evidence="9" id="KW-1185">Reference proteome</keyword>
<dbReference type="Pfam" id="PF00892">
    <property type="entry name" value="EamA"/>
    <property type="match status" value="2"/>
</dbReference>
<sequence length="285" mass="29771">MNLKLAALGAAILWGFTYIITTTMLPHNPIFIGSVRALGGGLLLLAFARQMVPRGYWPKLIVLGTLNFGAFFALLFVSAIRLPGGVAGTFQTLGPLITILLAWALLSQPPTLMKVVSILIGAVGVTLVILRADAGIDMLGVAAALCSVVAGSLGGILINRWGRPVEMSLVSFTAWQLLIGGTELAVLALILGDLPTAITWTNALGLTILAVVLTALPFILWFRAIVALGAASVIPFVLVTPVVAFILDAVIRNVVPSPLQLVGVALVMTGLIVNQWAGARAAKRA</sequence>
<accession>A0A1E5XNG8</accession>
<evidence type="ECO:0000256" key="6">
    <source>
        <dbReference type="SAM" id="Phobius"/>
    </source>
</evidence>
<feature type="transmembrane region" description="Helical" evidence="6">
    <location>
        <begin position="112"/>
        <end position="132"/>
    </location>
</feature>
<dbReference type="Proteomes" id="UP000095463">
    <property type="component" value="Unassembled WGS sequence"/>
</dbReference>
<feature type="domain" description="EamA" evidence="7">
    <location>
        <begin position="5"/>
        <end position="129"/>
    </location>
</feature>
<evidence type="ECO:0000313" key="9">
    <source>
        <dbReference type="Proteomes" id="UP000095463"/>
    </source>
</evidence>
<evidence type="ECO:0000313" key="8">
    <source>
        <dbReference type="EMBL" id="OEO30125.1"/>
    </source>
</evidence>
<organism evidence="8 9">
    <name type="scientific">Devosia insulae DS-56</name>
    <dbReference type="NCBI Taxonomy" id="1116389"/>
    <lineage>
        <taxon>Bacteria</taxon>
        <taxon>Pseudomonadati</taxon>
        <taxon>Pseudomonadota</taxon>
        <taxon>Alphaproteobacteria</taxon>
        <taxon>Hyphomicrobiales</taxon>
        <taxon>Devosiaceae</taxon>
        <taxon>Devosia</taxon>
    </lineage>
</organism>
<feature type="domain" description="EamA" evidence="7">
    <location>
        <begin position="139"/>
        <end position="273"/>
    </location>
</feature>
<keyword evidence="3 6" id="KW-0812">Transmembrane</keyword>
<dbReference type="InterPro" id="IPR000620">
    <property type="entry name" value="EamA_dom"/>
</dbReference>
<evidence type="ECO:0000256" key="3">
    <source>
        <dbReference type="ARBA" id="ARBA00022692"/>
    </source>
</evidence>
<evidence type="ECO:0000256" key="2">
    <source>
        <dbReference type="ARBA" id="ARBA00007362"/>
    </source>
</evidence>
<dbReference type="RefSeq" id="WP_069910662.1">
    <property type="nucleotide sequence ID" value="NZ_LAJE02000231.1"/>
</dbReference>
<evidence type="ECO:0000256" key="1">
    <source>
        <dbReference type="ARBA" id="ARBA00004141"/>
    </source>
</evidence>
<keyword evidence="5 6" id="KW-0472">Membrane</keyword>
<dbReference type="PANTHER" id="PTHR32322:SF2">
    <property type="entry name" value="EAMA DOMAIN-CONTAINING PROTEIN"/>
    <property type="match status" value="1"/>
</dbReference>
<feature type="transmembrane region" description="Helical" evidence="6">
    <location>
        <begin position="86"/>
        <end position="105"/>
    </location>
</feature>
<comment type="subcellular location">
    <subcellularLocation>
        <location evidence="1">Membrane</location>
        <topology evidence="1">Multi-pass membrane protein</topology>
    </subcellularLocation>
</comment>
<protein>
    <submittedName>
        <fullName evidence="8">Permease</fullName>
    </submittedName>
</protein>
<dbReference type="InterPro" id="IPR037185">
    <property type="entry name" value="EmrE-like"/>
</dbReference>
<evidence type="ECO:0000259" key="7">
    <source>
        <dbReference type="Pfam" id="PF00892"/>
    </source>
</evidence>
<reference evidence="8 9" key="1">
    <citation type="journal article" date="2015" name="Genome Announc.">
        <title>Genome Assemblies of Three Soil-Associated Devosia species: D. insulae, D. limi, and D. soli.</title>
        <authorList>
            <person name="Hassan Y.I."/>
            <person name="Lepp D."/>
            <person name="Zhou T."/>
        </authorList>
    </citation>
    <scope>NUCLEOTIDE SEQUENCE [LARGE SCALE GENOMIC DNA]</scope>
    <source>
        <strain evidence="8 9">DS-56</strain>
    </source>
</reference>
<feature type="transmembrane region" description="Helical" evidence="6">
    <location>
        <begin position="31"/>
        <end position="48"/>
    </location>
</feature>
<name>A0A1E5XNG8_9HYPH</name>
<feature type="transmembrane region" description="Helical" evidence="6">
    <location>
        <begin position="225"/>
        <end position="247"/>
    </location>
</feature>
<evidence type="ECO:0000256" key="5">
    <source>
        <dbReference type="ARBA" id="ARBA00023136"/>
    </source>
</evidence>
<dbReference type="SUPFAM" id="SSF103481">
    <property type="entry name" value="Multidrug resistance efflux transporter EmrE"/>
    <property type="match status" value="2"/>
</dbReference>
<dbReference type="AlphaFoldDB" id="A0A1E5XNG8"/>
<feature type="transmembrane region" description="Helical" evidence="6">
    <location>
        <begin position="170"/>
        <end position="191"/>
    </location>
</feature>
<dbReference type="PANTHER" id="PTHR32322">
    <property type="entry name" value="INNER MEMBRANE TRANSPORTER"/>
    <property type="match status" value="1"/>
</dbReference>
<gene>
    <name evidence="8" type="ORF">VW23_022935</name>
</gene>
<dbReference type="GO" id="GO:0016020">
    <property type="term" value="C:membrane"/>
    <property type="evidence" value="ECO:0007669"/>
    <property type="project" value="UniProtKB-SubCell"/>
</dbReference>
<proteinExistence type="inferred from homology"/>
<feature type="transmembrane region" description="Helical" evidence="6">
    <location>
        <begin position="259"/>
        <end position="277"/>
    </location>
</feature>
<comment type="caution">
    <text evidence="8">The sequence shown here is derived from an EMBL/GenBank/DDBJ whole genome shotgun (WGS) entry which is preliminary data.</text>
</comment>
<feature type="transmembrane region" description="Helical" evidence="6">
    <location>
        <begin position="197"/>
        <end position="218"/>
    </location>
</feature>
<dbReference type="EMBL" id="LAJE02000231">
    <property type="protein sequence ID" value="OEO30125.1"/>
    <property type="molecule type" value="Genomic_DNA"/>
</dbReference>
<feature type="transmembrane region" description="Helical" evidence="6">
    <location>
        <begin position="60"/>
        <end position="80"/>
    </location>
</feature>
<dbReference type="InterPro" id="IPR050638">
    <property type="entry name" value="AA-Vitamin_Transporters"/>
</dbReference>
<dbReference type="OrthoDB" id="5430053at2"/>
<evidence type="ECO:0000256" key="4">
    <source>
        <dbReference type="ARBA" id="ARBA00022989"/>
    </source>
</evidence>
<feature type="transmembrane region" description="Helical" evidence="6">
    <location>
        <begin position="138"/>
        <end position="158"/>
    </location>
</feature>
<keyword evidence="4 6" id="KW-1133">Transmembrane helix</keyword>
<comment type="similarity">
    <text evidence="2">Belongs to the EamA transporter family.</text>
</comment>